<gene>
    <name evidence="4" type="ORF">DdX_04385</name>
</gene>
<accession>A0AAD4NCZ3</accession>
<dbReference type="Proteomes" id="UP001201812">
    <property type="component" value="Unassembled WGS sequence"/>
</dbReference>
<evidence type="ECO:0000313" key="4">
    <source>
        <dbReference type="EMBL" id="KAI1722085.1"/>
    </source>
</evidence>
<feature type="transmembrane region" description="Helical" evidence="2">
    <location>
        <begin position="348"/>
        <end position="366"/>
    </location>
</feature>
<evidence type="ECO:0000313" key="5">
    <source>
        <dbReference type="Proteomes" id="UP001201812"/>
    </source>
</evidence>
<feature type="domain" description="Fungal lipase-type" evidence="3">
    <location>
        <begin position="117"/>
        <end position="254"/>
    </location>
</feature>
<dbReference type="InterPro" id="IPR029058">
    <property type="entry name" value="AB_hydrolase_fold"/>
</dbReference>
<sequence>MSTDFLVPCQWCVSTRKCESAWTVATAKCPEVDRVAHAFNCPLSPPVRYGFLDDFARTRALPFIAASSADTDQQIRTCLENNVPNTNLLRRHAVSCEFVKTECVAILAFSPLDNAVVLTFRGTNGPVQVLIEAINIAIYAQKDFEPVGGKVVANFYDAFFKLWKAGLEVDLRQTMFQHPTAELWVFGHSLGGSIASLAAAWIARLGLIGTERIRFVSFGQPRTGNLEFAQTFDNLVPYKYRVVHKGDCVSKLPARIPITDSSLFHHRYEVWYNNNMLAGDAYEVCESADSSACSGSVTDPESLSSTNHLQYYNDLVLSPSSAKEMGMIDVYRCMPGEFSVCFDGYTSGLESFLVWVGVILALYCIFKNRPKDDQPRREEIPIVSIARTQQPRHVEMPAIPHSPVPSAPPPETPEPCAL</sequence>
<dbReference type="AlphaFoldDB" id="A0AAD4NCZ3"/>
<dbReference type="PANTHER" id="PTHR45908:SF18">
    <property type="entry name" value="FUNGAL LIPASE-LIKE DOMAIN-CONTAINING PROTEIN"/>
    <property type="match status" value="1"/>
</dbReference>
<dbReference type="Pfam" id="PF01764">
    <property type="entry name" value="Lipase_3"/>
    <property type="match status" value="1"/>
</dbReference>
<proteinExistence type="predicted"/>
<dbReference type="Gene3D" id="3.40.50.1820">
    <property type="entry name" value="alpha/beta hydrolase"/>
    <property type="match status" value="1"/>
</dbReference>
<keyword evidence="2" id="KW-0472">Membrane</keyword>
<keyword evidence="2" id="KW-0812">Transmembrane</keyword>
<dbReference type="EMBL" id="JAKKPZ010000004">
    <property type="protein sequence ID" value="KAI1722085.1"/>
    <property type="molecule type" value="Genomic_DNA"/>
</dbReference>
<name>A0AAD4NCZ3_9BILA</name>
<feature type="region of interest" description="Disordered" evidence="1">
    <location>
        <begin position="384"/>
        <end position="418"/>
    </location>
</feature>
<comment type="caution">
    <text evidence="4">The sequence shown here is derived from an EMBL/GenBank/DDBJ whole genome shotgun (WGS) entry which is preliminary data.</text>
</comment>
<dbReference type="GO" id="GO:0006629">
    <property type="term" value="P:lipid metabolic process"/>
    <property type="evidence" value="ECO:0007669"/>
    <property type="project" value="InterPro"/>
</dbReference>
<evidence type="ECO:0000256" key="2">
    <source>
        <dbReference type="SAM" id="Phobius"/>
    </source>
</evidence>
<organism evidence="4 5">
    <name type="scientific">Ditylenchus destructor</name>
    <dbReference type="NCBI Taxonomy" id="166010"/>
    <lineage>
        <taxon>Eukaryota</taxon>
        <taxon>Metazoa</taxon>
        <taxon>Ecdysozoa</taxon>
        <taxon>Nematoda</taxon>
        <taxon>Chromadorea</taxon>
        <taxon>Rhabditida</taxon>
        <taxon>Tylenchina</taxon>
        <taxon>Tylenchomorpha</taxon>
        <taxon>Sphaerularioidea</taxon>
        <taxon>Anguinidae</taxon>
        <taxon>Anguininae</taxon>
        <taxon>Ditylenchus</taxon>
    </lineage>
</organism>
<evidence type="ECO:0000259" key="3">
    <source>
        <dbReference type="Pfam" id="PF01764"/>
    </source>
</evidence>
<evidence type="ECO:0000256" key="1">
    <source>
        <dbReference type="SAM" id="MobiDB-lite"/>
    </source>
</evidence>
<protein>
    <submittedName>
        <fullName evidence="4">Lipase (Class 3) domain-containing protein</fullName>
    </submittedName>
</protein>
<dbReference type="SUPFAM" id="SSF53474">
    <property type="entry name" value="alpha/beta-Hydrolases"/>
    <property type="match status" value="1"/>
</dbReference>
<feature type="compositionally biased region" description="Pro residues" evidence="1">
    <location>
        <begin position="400"/>
        <end position="418"/>
    </location>
</feature>
<reference evidence="4" key="1">
    <citation type="submission" date="2022-01" db="EMBL/GenBank/DDBJ databases">
        <title>Genome Sequence Resource for Two Populations of Ditylenchus destructor, the Migratory Endoparasitic Phytonematode.</title>
        <authorList>
            <person name="Zhang H."/>
            <person name="Lin R."/>
            <person name="Xie B."/>
        </authorList>
    </citation>
    <scope>NUCLEOTIDE SEQUENCE</scope>
    <source>
        <strain evidence="4">BazhouSP</strain>
    </source>
</reference>
<dbReference type="CDD" id="cd00519">
    <property type="entry name" value="Lipase_3"/>
    <property type="match status" value="1"/>
</dbReference>
<keyword evidence="5" id="KW-1185">Reference proteome</keyword>
<keyword evidence="2" id="KW-1133">Transmembrane helix</keyword>
<dbReference type="PANTHER" id="PTHR45908">
    <property type="entry name" value="PROTEIN CBG11750-RELATED"/>
    <property type="match status" value="1"/>
</dbReference>
<dbReference type="InterPro" id="IPR002921">
    <property type="entry name" value="Fungal_lipase-type"/>
</dbReference>